<proteinExistence type="inferred from homology"/>
<sequence length="565" mass="64706">MENPIIILAIKIGYFQHYSFANMTNSSQNPITTPDWRAERSLGEKFEFRWPGKMQAKKNAFTSSKARLAPVMDRSVNFDETKNVIIEGENLEVLKLLSKAYYNKVKCIYIDPPYNTGHDFVYSDDYSEGKQAYWEKNGVFHDGVKVDTNSESAGRYHTNWLNMMMPRLLLAQMMLKDDGAIFVSIDDNEVHNLRKLMDEIFGEENFIESLVWNKRIPKNDEGIGSIHEYVLIYVKNSDLKHEFRMRKEGLEDIDALLAKLKKQKVSIPEAETEIAKLYKKKGFDRGITLYNSLDSEYRLWGKINMSWPNADTFGPRYDVIHPETGKPVKVPDRGWRWKKETFDEASGYRDGKYSAVIKLHDGTFLCGKIWFGKDEGMQPSSVNLLDEVKDFLLRSIVSLKSDGGVELENLFEGKSYFSYPKPTELLKTLIGSVAMKKDELILDFFAGSGTTGQAVSDLNKEDDLGRKFVLVQIPEATDEASEAFKAGYKTISNITIERVKRAGERIHAEKPKVDIGFKVFKLTTSIFPENTYQPDPEKSVEENVKALQEHYARARQRLLFDPAGK</sequence>
<keyword evidence="2" id="KW-0489">Methyltransferase</keyword>
<dbReference type="GO" id="GO:0003677">
    <property type="term" value="F:DNA binding"/>
    <property type="evidence" value="ECO:0007669"/>
    <property type="project" value="InterPro"/>
</dbReference>
<evidence type="ECO:0000256" key="3">
    <source>
        <dbReference type="ARBA" id="ARBA00022679"/>
    </source>
</evidence>
<reference evidence="6 7" key="1">
    <citation type="journal article" date="2015" name="Nature">
        <title>rRNA introns, odd ribosomes, and small enigmatic genomes across a large radiation of phyla.</title>
        <authorList>
            <person name="Brown C.T."/>
            <person name="Hug L.A."/>
            <person name="Thomas B.C."/>
            <person name="Sharon I."/>
            <person name="Castelle C.J."/>
            <person name="Singh A."/>
            <person name="Wilkins M.J."/>
            <person name="Williams K.H."/>
            <person name="Banfield J.F."/>
        </authorList>
    </citation>
    <scope>NUCLEOTIDE SEQUENCE [LARGE SCALE GENOMIC DNA]</scope>
</reference>
<gene>
    <name evidence="6" type="ORF">UY77_C0005G0001</name>
</gene>
<dbReference type="EMBL" id="LCRI01000005">
    <property type="protein sequence ID" value="KKW33111.1"/>
    <property type="molecule type" value="Genomic_DNA"/>
</dbReference>
<dbReference type="Pfam" id="PF01555">
    <property type="entry name" value="N6_N4_Mtase"/>
    <property type="match status" value="1"/>
</dbReference>
<evidence type="ECO:0000313" key="6">
    <source>
        <dbReference type="EMBL" id="KKW33111.1"/>
    </source>
</evidence>
<evidence type="ECO:0000256" key="2">
    <source>
        <dbReference type="ARBA" id="ARBA00022603"/>
    </source>
</evidence>
<organism evidence="6 7">
    <name type="scientific">Candidatus Uhrbacteria bacterium GW2011_GWA2_53_10</name>
    <dbReference type="NCBI Taxonomy" id="1618980"/>
    <lineage>
        <taxon>Bacteria</taxon>
        <taxon>Candidatus Uhriibacteriota</taxon>
    </lineage>
</organism>
<dbReference type="InterPro" id="IPR002941">
    <property type="entry name" value="DNA_methylase_N4/N6"/>
</dbReference>
<dbReference type="InterPro" id="IPR002052">
    <property type="entry name" value="DNA_methylase_N6_adenine_CS"/>
</dbReference>
<comment type="similarity">
    <text evidence="1">Belongs to the N(4)/N(6)-methyltransferase family.</text>
</comment>
<protein>
    <submittedName>
        <fullName evidence="6">Type III restriction-modification system StyLTI enzyme mod</fullName>
    </submittedName>
</protein>
<dbReference type="InterPro" id="IPR002295">
    <property type="entry name" value="N4/N6-MTase_EcoPI_Mod-like"/>
</dbReference>
<dbReference type="InterPro" id="IPR029063">
    <property type="entry name" value="SAM-dependent_MTases_sf"/>
</dbReference>
<feature type="non-terminal residue" evidence="6">
    <location>
        <position position="565"/>
    </location>
</feature>
<evidence type="ECO:0000259" key="5">
    <source>
        <dbReference type="Pfam" id="PF01555"/>
    </source>
</evidence>
<dbReference type="PIRSF" id="PIRSF015855">
    <property type="entry name" value="TypeIII_Mtase_mKpnI"/>
    <property type="match status" value="1"/>
</dbReference>
<evidence type="ECO:0000256" key="4">
    <source>
        <dbReference type="ARBA" id="ARBA00022691"/>
    </source>
</evidence>
<dbReference type="AlphaFoldDB" id="A0A0G1XQD3"/>
<keyword evidence="3" id="KW-0808">Transferase</keyword>
<evidence type="ECO:0000256" key="1">
    <source>
        <dbReference type="ARBA" id="ARBA00006594"/>
    </source>
</evidence>
<dbReference type="SUPFAM" id="SSF53335">
    <property type="entry name" value="S-adenosyl-L-methionine-dependent methyltransferases"/>
    <property type="match status" value="1"/>
</dbReference>
<dbReference type="GO" id="GO:0008170">
    <property type="term" value="F:N-methyltransferase activity"/>
    <property type="evidence" value="ECO:0007669"/>
    <property type="project" value="InterPro"/>
</dbReference>
<comment type="caution">
    <text evidence="6">The sequence shown here is derived from an EMBL/GenBank/DDBJ whole genome shotgun (WGS) entry which is preliminary data.</text>
</comment>
<dbReference type="PROSITE" id="PS00092">
    <property type="entry name" value="N6_MTASE"/>
    <property type="match status" value="1"/>
</dbReference>
<dbReference type="GO" id="GO:0032259">
    <property type="term" value="P:methylation"/>
    <property type="evidence" value="ECO:0007669"/>
    <property type="project" value="UniProtKB-KW"/>
</dbReference>
<dbReference type="Gene3D" id="3.40.50.150">
    <property type="entry name" value="Vaccinia Virus protein VP39"/>
    <property type="match status" value="1"/>
</dbReference>
<feature type="domain" description="DNA methylase N-4/N-6" evidence="5">
    <location>
        <begin position="105"/>
        <end position="461"/>
    </location>
</feature>
<name>A0A0G1XQD3_9BACT</name>
<dbReference type="PRINTS" id="PR00506">
    <property type="entry name" value="D21N6MTFRASE"/>
</dbReference>
<accession>A0A0G1XQD3</accession>
<dbReference type="Proteomes" id="UP000034711">
    <property type="component" value="Unassembled WGS sequence"/>
</dbReference>
<evidence type="ECO:0000313" key="7">
    <source>
        <dbReference type="Proteomes" id="UP000034711"/>
    </source>
</evidence>
<keyword evidence="4" id="KW-0949">S-adenosyl-L-methionine</keyword>